<protein>
    <recommendedName>
        <fullName evidence="3">Methyltransferase domain-containing protein</fullName>
    </recommendedName>
</protein>
<evidence type="ECO:0000313" key="2">
    <source>
        <dbReference type="Proteomes" id="UP000272908"/>
    </source>
</evidence>
<dbReference type="SUPFAM" id="SSF53335">
    <property type="entry name" value="S-adenosyl-L-methionine-dependent methyltransferases"/>
    <property type="match status" value="1"/>
</dbReference>
<organism evidence="1 2">
    <name type="scientific">Roseinatronobacter ekhonensis</name>
    <dbReference type="NCBI Taxonomy" id="254356"/>
    <lineage>
        <taxon>Bacteria</taxon>
        <taxon>Pseudomonadati</taxon>
        <taxon>Pseudomonadota</taxon>
        <taxon>Alphaproteobacteria</taxon>
        <taxon>Rhodobacterales</taxon>
        <taxon>Paracoccaceae</taxon>
        <taxon>Roseinatronobacter</taxon>
    </lineage>
</organism>
<sequence length="262" mass="27174">MGFAPDWLALRASADRAARDPALLAQAGATAGSMIVDLGAGTGATLRAMADVVPDDTGWTLVDNDAALLALTPRMGGRVRTVQADLTDLDALPLAGAGLVTASALLDLVSNAWLDALVMRLVQHRLPLYAALSYDGAMSWTPANDADHSVTLAFNRDQSSDKGFGPALGPAGALRARDRLAAAGYRVMLAESPWQLGPRDDALQAELLHGIAAAATRAGHDAADSWLSARMTALPNTQARIGHIDLLALPPETNAATGKDTL</sequence>
<dbReference type="OrthoDB" id="7273451at2"/>
<reference evidence="2" key="1">
    <citation type="submission" date="2018-08" db="EMBL/GenBank/DDBJ databases">
        <authorList>
            <person name="Rodrigo-Torres L."/>
            <person name="Arahal R. D."/>
            <person name="Lucena T."/>
        </authorList>
    </citation>
    <scope>NUCLEOTIDE SEQUENCE [LARGE SCALE GENOMIC DNA]</scope>
    <source>
        <strain evidence="2">CECT 7235</strain>
    </source>
</reference>
<dbReference type="InterPro" id="IPR029063">
    <property type="entry name" value="SAM-dependent_MTases_sf"/>
</dbReference>
<evidence type="ECO:0008006" key="3">
    <source>
        <dbReference type="Google" id="ProtNLM"/>
    </source>
</evidence>
<dbReference type="EMBL" id="UIHC01000018">
    <property type="protein sequence ID" value="SUZ32295.1"/>
    <property type="molecule type" value="Genomic_DNA"/>
</dbReference>
<proteinExistence type="predicted"/>
<evidence type="ECO:0000313" key="1">
    <source>
        <dbReference type="EMBL" id="SUZ32295.1"/>
    </source>
</evidence>
<dbReference type="Proteomes" id="UP000272908">
    <property type="component" value="Unassembled WGS sequence"/>
</dbReference>
<keyword evidence="2" id="KW-1185">Reference proteome</keyword>
<accession>A0A3B0M8M7</accession>
<dbReference type="AlphaFoldDB" id="A0A3B0M8M7"/>
<dbReference type="RefSeq" id="WP_121095257.1">
    <property type="nucleotide sequence ID" value="NZ_UIHC01000018.1"/>
</dbReference>
<gene>
    <name evidence="1" type="ORF">ROE7235_02051</name>
</gene>
<name>A0A3B0M8M7_9RHOB</name>
<dbReference type="Gene3D" id="3.40.50.150">
    <property type="entry name" value="Vaccinia Virus protein VP39"/>
    <property type="match status" value="1"/>
</dbReference>